<gene>
    <name evidence="4" type="ORF">BCR36DRAFT_583348</name>
</gene>
<dbReference type="AlphaFoldDB" id="A0A1Y1V9X5"/>
<dbReference type="InterPro" id="IPR050704">
    <property type="entry name" value="Peptidase_C85-like"/>
</dbReference>
<evidence type="ECO:0000313" key="5">
    <source>
        <dbReference type="Proteomes" id="UP000193719"/>
    </source>
</evidence>
<sequence length="290" mass="33827">MEELKARQKKELKDMQSKIMQLKKSVNGNKKRKKEVQQEIQAMEAEIKERHQKEYDEFIANNTSESNVESNEVNKNNVDAESEDNVKSDVKTNTFPIPQQKQKKPNRQKLRKERKAAKLLAMQKEAEEEAKNMVNTRQVEDEAFQKKLDDLGLEIHEIIADGHCLYSSISHQLSLVGEEYSYKDLRRVAADYMRNHYDDFYPFLLNSNGELYTEAEYQRYCDDVEFTSLWGGQLETQAISQALEYPITIIQAESSPIEIGTNFDKEKLFISYHLHSFGLGEHYNSLVKKE</sequence>
<comment type="caution">
    <text evidence="4">The sequence shown here is derived from an EMBL/GenBank/DDBJ whole genome shotgun (WGS) entry which is preliminary data.</text>
</comment>
<dbReference type="Gene3D" id="3.90.70.80">
    <property type="match status" value="1"/>
</dbReference>
<dbReference type="STRING" id="1754191.A0A1Y1V9X5"/>
<evidence type="ECO:0000256" key="2">
    <source>
        <dbReference type="SAM" id="MobiDB-lite"/>
    </source>
</evidence>
<dbReference type="InterPro" id="IPR003323">
    <property type="entry name" value="OTU_dom"/>
</dbReference>
<dbReference type="Proteomes" id="UP000193719">
    <property type="component" value="Unassembled WGS sequence"/>
</dbReference>
<dbReference type="PANTHER" id="PTHR12419:SF10">
    <property type="entry name" value="DEUBIQUITINASE OTUD6B"/>
    <property type="match status" value="1"/>
</dbReference>
<dbReference type="GO" id="GO:0004843">
    <property type="term" value="F:cysteine-type deubiquitinase activity"/>
    <property type="evidence" value="ECO:0007669"/>
    <property type="project" value="TreeGrafter"/>
</dbReference>
<dbReference type="PANTHER" id="PTHR12419">
    <property type="entry name" value="OTU DOMAIN CONTAINING PROTEIN"/>
    <property type="match status" value="1"/>
</dbReference>
<organism evidence="4 5">
    <name type="scientific">Piromyces finnis</name>
    <dbReference type="NCBI Taxonomy" id="1754191"/>
    <lineage>
        <taxon>Eukaryota</taxon>
        <taxon>Fungi</taxon>
        <taxon>Fungi incertae sedis</taxon>
        <taxon>Chytridiomycota</taxon>
        <taxon>Chytridiomycota incertae sedis</taxon>
        <taxon>Neocallimastigomycetes</taxon>
        <taxon>Neocallimastigales</taxon>
        <taxon>Neocallimastigaceae</taxon>
        <taxon>Piromyces</taxon>
    </lineage>
</organism>
<feature type="domain" description="OTU" evidence="3">
    <location>
        <begin position="153"/>
        <end position="289"/>
    </location>
</feature>
<evidence type="ECO:0000313" key="4">
    <source>
        <dbReference type="EMBL" id="ORX50770.1"/>
    </source>
</evidence>
<name>A0A1Y1V9X5_9FUNG</name>
<feature type="coiled-coil region" evidence="1">
    <location>
        <begin position="5"/>
        <end position="53"/>
    </location>
</feature>
<dbReference type="InterPro" id="IPR038765">
    <property type="entry name" value="Papain-like_cys_pep_sf"/>
</dbReference>
<keyword evidence="5" id="KW-1185">Reference proteome</keyword>
<dbReference type="PROSITE" id="PS50802">
    <property type="entry name" value="OTU"/>
    <property type="match status" value="1"/>
</dbReference>
<feature type="region of interest" description="Disordered" evidence="2">
    <location>
        <begin position="60"/>
        <end position="113"/>
    </location>
</feature>
<proteinExistence type="predicted"/>
<evidence type="ECO:0000259" key="3">
    <source>
        <dbReference type="PROSITE" id="PS50802"/>
    </source>
</evidence>
<accession>A0A1Y1V9X5</accession>
<reference evidence="4 5" key="1">
    <citation type="submission" date="2016-08" db="EMBL/GenBank/DDBJ databases">
        <title>Genomes of anaerobic fungi encode conserved fungal cellulosomes for biomass hydrolysis.</title>
        <authorList>
            <consortium name="DOE Joint Genome Institute"/>
            <person name="Haitjema C.H."/>
            <person name="Gilmore S.P."/>
            <person name="Henske J.K."/>
            <person name="Solomon K.V."/>
            <person name="De Groot R."/>
            <person name="Kuo A."/>
            <person name="Mondo S.J."/>
            <person name="Salamov A.A."/>
            <person name="Labutti K."/>
            <person name="Zhao Z."/>
            <person name="Chiniquy J."/>
            <person name="Barry K."/>
            <person name="Brewer H.M."/>
            <person name="Purvine S.O."/>
            <person name="Wright A.T."/>
            <person name="Boxma B."/>
            <person name="Van Alen T."/>
            <person name="Hackstein J.H."/>
            <person name="Baker S.E."/>
            <person name="Grigoriev I.V."/>
            <person name="O'Malley M.A."/>
        </authorList>
    </citation>
    <scope>NUCLEOTIDE SEQUENCE [LARGE SCALE GENOMIC DNA]</scope>
    <source>
        <strain evidence="5">finn</strain>
    </source>
</reference>
<evidence type="ECO:0000256" key="1">
    <source>
        <dbReference type="SAM" id="Coils"/>
    </source>
</evidence>
<reference evidence="4 5" key="2">
    <citation type="submission" date="2016-08" db="EMBL/GenBank/DDBJ databases">
        <title>Pervasive Adenine N6-methylation of Active Genes in Fungi.</title>
        <authorList>
            <consortium name="DOE Joint Genome Institute"/>
            <person name="Mondo S.J."/>
            <person name="Dannebaum R.O."/>
            <person name="Kuo R.C."/>
            <person name="Labutti K."/>
            <person name="Haridas S."/>
            <person name="Kuo A."/>
            <person name="Salamov A."/>
            <person name="Ahrendt S.R."/>
            <person name="Lipzen A."/>
            <person name="Sullivan W."/>
            <person name="Andreopoulos W.B."/>
            <person name="Clum A."/>
            <person name="Lindquist E."/>
            <person name="Daum C."/>
            <person name="Ramamoorthy G.K."/>
            <person name="Gryganskyi A."/>
            <person name="Culley D."/>
            <person name="Magnuson J.K."/>
            <person name="James T.Y."/>
            <person name="O'Malley M.A."/>
            <person name="Stajich J.E."/>
            <person name="Spatafora J.W."/>
            <person name="Visel A."/>
            <person name="Grigoriev I.V."/>
        </authorList>
    </citation>
    <scope>NUCLEOTIDE SEQUENCE [LARGE SCALE GENOMIC DNA]</scope>
    <source>
        <strain evidence="5">finn</strain>
    </source>
</reference>
<dbReference type="EMBL" id="MCFH01000020">
    <property type="protein sequence ID" value="ORX50770.1"/>
    <property type="molecule type" value="Genomic_DNA"/>
</dbReference>
<dbReference type="OrthoDB" id="415023at2759"/>
<dbReference type="GO" id="GO:0016579">
    <property type="term" value="P:protein deubiquitination"/>
    <property type="evidence" value="ECO:0007669"/>
    <property type="project" value="TreeGrafter"/>
</dbReference>
<feature type="compositionally biased region" description="Basic residues" evidence="2">
    <location>
        <begin position="101"/>
        <end position="113"/>
    </location>
</feature>
<protein>
    <submittedName>
        <fullName evidence="4">Cysteine proteinase</fullName>
    </submittedName>
</protein>
<keyword evidence="1" id="KW-0175">Coiled coil</keyword>
<dbReference type="Pfam" id="PF02338">
    <property type="entry name" value="OTU"/>
    <property type="match status" value="1"/>
</dbReference>
<dbReference type="CDD" id="cd22748">
    <property type="entry name" value="OTU_OTUD6-like"/>
    <property type="match status" value="1"/>
</dbReference>
<dbReference type="SUPFAM" id="SSF54001">
    <property type="entry name" value="Cysteine proteinases"/>
    <property type="match status" value="1"/>
</dbReference>
<feature type="compositionally biased region" description="Low complexity" evidence="2">
    <location>
        <begin position="61"/>
        <end position="77"/>
    </location>
</feature>